<dbReference type="SMART" id="SM00450">
    <property type="entry name" value="RHOD"/>
    <property type="match status" value="1"/>
</dbReference>
<dbReference type="PANTHER" id="PTHR43031:SF1">
    <property type="entry name" value="PYRIDINE NUCLEOTIDE-DISULPHIDE OXIDOREDUCTASE"/>
    <property type="match status" value="1"/>
</dbReference>
<protein>
    <submittedName>
        <fullName evidence="3">Rhodanese domain protein</fullName>
    </submittedName>
</protein>
<dbReference type="Gene3D" id="6.10.140.1340">
    <property type="match status" value="1"/>
</dbReference>
<organism evidence="3 4">
    <name type="scientific">Rahnella sp. (strain Y9602)</name>
    <dbReference type="NCBI Taxonomy" id="2703885"/>
    <lineage>
        <taxon>Bacteria</taxon>
        <taxon>Pseudomonadati</taxon>
        <taxon>Pseudomonadota</taxon>
        <taxon>Gammaproteobacteria</taxon>
        <taxon>Enterobacterales</taxon>
        <taxon>Yersiniaceae</taxon>
        <taxon>Rahnella</taxon>
    </lineage>
</organism>
<evidence type="ECO:0000313" key="4">
    <source>
        <dbReference type="Proteomes" id="UP000007257"/>
    </source>
</evidence>
<feature type="domain" description="Rhodanese" evidence="2">
    <location>
        <begin position="15"/>
        <end position="106"/>
    </location>
</feature>
<keyword evidence="1" id="KW-1133">Transmembrane helix</keyword>
<feature type="transmembrane region" description="Helical" evidence="1">
    <location>
        <begin position="118"/>
        <end position="136"/>
    </location>
</feature>
<dbReference type="InterPro" id="IPR036873">
    <property type="entry name" value="Rhodanese-like_dom_sf"/>
</dbReference>
<sequence>MSTRTVSPAEAHELMKNGSTLIDIREPAEFLREHVPGAISFPLSDILLGKKIKDLPVNHPVIFHCLAGSRTAQNEDALVRTADPATVLLLSGGINAWKSANLPTIEDKKYPLPIMRQVQIVAGILILAGVLMGYAIDESFFLLSGFVGAGLLFAGVSGWCGMAVLLSKMPWNKLKN</sequence>
<dbReference type="Pfam" id="PF11127">
    <property type="entry name" value="YgaP-like_TM"/>
    <property type="match status" value="1"/>
</dbReference>
<gene>
    <name evidence="3" type="ordered locus">Rahaq_3457</name>
</gene>
<name>A0A0H3FJ98_RAHSY</name>
<dbReference type="AlphaFoldDB" id="A0A0H3FJ98"/>
<dbReference type="HOGENOM" id="CLU_107126_1_0_6"/>
<evidence type="ECO:0000256" key="1">
    <source>
        <dbReference type="SAM" id="Phobius"/>
    </source>
</evidence>
<dbReference type="Proteomes" id="UP000007257">
    <property type="component" value="Chromosome"/>
</dbReference>
<evidence type="ECO:0000313" key="3">
    <source>
        <dbReference type="EMBL" id="ADW75050.1"/>
    </source>
</evidence>
<proteinExistence type="predicted"/>
<dbReference type="PANTHER" id="PTHR43031">
    <property type="entry name" value="FAD-DEPENDENT OXIDOREDUCTASE"/>
    <property type="match status" value="1"/>
</dbReference>
<dbReference type="OrthoDB" id="1445766at2"/>
<dbReference type="InterPro" id="IPR001763">
    <property type="entry name" value="Rhodanese-like_dom"/>
</dbReference>
<dbReference type="PROSITE" id="PS00380">
    <property type="entry name" value="RHODANESE_1"/>
    <property type="match status" value="1"/>
</dbReference>
<dbReference type="InterPro" id="IPR050229">
    <property type="entry name" value="GlpE_sulfurtransferase"/>
</dbReference>
<dbReference type="KEGG" id="rah:Rahaq_3457"/>
<dbReference type="InterPro" id="IPR021309">
    <property type="entry name" value="YgaP-like_TM"/>
</dbReference>
<dbReference type="GO" id="GO:0004792">
    <property type="term" value="F:thiosulfate-cyanide sulfurtransferase activity"/>
    <property type="evidence" value="ECO:0007669"/>
    <property type="project" value="InterPro"/>
</dbReference>
<feature type="transmembrane region" description="Helical" evidence="1">
    <location>
        <begin position="142"/>
        <end position="166"/>
    </location>
</feature>
<reference evidence="3 4" key="2">
    <citation type="journal article" date="2012" name="J. Bacteriol.">
        <title>Complete Genome Sequence of Rahnella sp. Strain Y9602, a Gammaproteobacterium Isolate from Metal- and Radionuclide-Contaminated Soil.</title>
        <authorList>
            <person name="Martinez R.J."/>
            <person name="Bruce D."/>
            <person name="Detter C."/>
            <person name="Goodwin L.A."/>
            <person name="Han J."/>
            <person name="Han C.S."/>
            <person name="Held B."/>
            <person name="Land M.L."/>
            <person name="Mikhailova N."/>
            <person name="Nolan M."/>
            <person name="Pennacchio L."/>
            <person name="Pitluck S."/>
            <person name="Tapia R."/>
            <person name="Woyke T."/>
            <person name="Sobecky P.A."/>
        </authorList>
    </citation>
    <scope>NUCLEOTIDE SEQUENCE [LARGE SCALE GENOMIC DNA]</scope>
    <source>
        <strain evidence="3 4">Y9602</strain>
    </source>
</reference>
<evidence type="ECO:0000259" key="2">
    <source>
        <dbReference type="PROSITE" id="PS50206"/>
    </source>
</evidence>
<dbReference type="SUPFAM" id="SSF52821">
    <property type="entry name" value="Rhodanese/Cell cycle control phosphatase"/>
    <property type="match status" value="1"/>
</dbReference>
<dbReference type="InterPro" id="IPR001307">
    <property type="entry name" value="Thiosulphate_STrfase_CS"/>
</dbReference>
<dbReference type="Gene3D" id="3.40.250.10">
    <property type="entry name" value="Rhodanese-like domain"/>
    <property type="match status" value="1"/>
</dbReference>
<keyword evidence="1" id="KW-0472">Membrane</keyword>
<dbReference type="Pfam" id="PF00581">
    <property type="entry name" value="Rhodanese"/>
    <property type="match status" value="1"/>
</dbReference>
<dbReference type="EMBL" id="CP002505">
    <property type="protein sequence ID" value="ADW75050.1"/>
    <property type="molecule type" value="Genomic_DNA"/>
</dbReference>
<keyword evidence="1" id="KW-0812">Transmembrane</keyword>
<reference evidence="4" key="1">
    <citation type="submission" date="2011-01" db="EMBL/GenBank/DDBJ databases">
        <title>Complete sequence of chromosome of Rahnella sp. Y9602.</title>
        <authorList>
            <consortium name="US DOE Joint Genome Institute"/>
            <person name="Lucas S."/>
            <person name="Copeland A."/>
            <person name="Lapidus A."/>
            <person name="Cheng J.-F."/>
            <person name="Goodwin L."/>
            <person name="Pitluck S."/>
            <person name="Lu M."/>
            <person name="Detter J.C."/>
            <person name="Han C."/>
            <person name="Tapia R."/>
            <person name="Land M."/>
            <person name="Hauser L."/>
            <person name="Kyrpides N."/>
            <person name="Ivanova N."/>
            <person name="Ovchinnikova G."/>
            <person name="Pagani I."/>
            <person name="Sobecky P.A."/>
            <person name="Martinez R.J."/>
            <person name="Woyke T."/>
        </authorList>
    </citation>
    <scope>NUCLEOTIDE SEQUENCE [LARGE SCALE GENOMIC DNA]</scope>
    <source>
        <strain evidence="4">Y9602</strain>
    </source>
</reference>
<dbReference type="PROSITE" id="PS50206">
    <property type="entry name" value="RHODANESE_3"/>
    <property type="match status" value="1"/>
</dbReference>
<dbReference type="eggNOG" id="COG0607">
    <property type="taxonomic scope" value="Bacteria"/>
</dbReference>
<accession>A0A0H3FJ98</accession>
<dbReference type="RefSeq" id="WP_013576742.1">
    <property type="nucleotide sequence ID" value="NC_015061.1"/>
</dbReference>